<dbReference type="InterPro" id="IPR011706">
    <property type="entry name" value="Cu-oxidase_C"/>
</dbReference>
<organism evidence="6 7">
    <name type="scientific">Rhizobium leguminosarum</name>
    <dbReference type="NCBI Taxonomy" id="384"/>
    <lineage>
        <taxon>Bacteria</taxon>
        <taxon>Pseudomonadati</taxon>
        <taxon>Pseudomonadota</taxon>
        <taxon>Alphaproteobacteria</taxon>
        <taxon>Hyphomicrobiales</taxon>
        <taxon>Rhizobiaceae</taxon>
        <taxon>Rhizobium/Agrobacterium group</taxon>
        <taxon>Rhizobium</taxon>
    </lineage>
</organism>
<dbReference type="GO" id="GO:0005507">
    <property type="term" value="F:copper ion binding"/>
    <property type="evidence" value="ECO:0007669"/>
    <property type="project" value="InterPro"/>
</dbReference>
<feature type="domain" description="Plastocyanin-like" evidence="5">
    <location>
        <begin position="81"/>
        <end position="192"/>
    </location>
</feature>
<evidence type="ECO:0000256" key="3">
    <source>
        <dbReference type="SAM" id="SignalP"/>
    </source>
</evidence>
<evidence type="ECO:0000259" key="4">
    <source>
        <dbReference type="Pfam" id="PF07731"/>
    </source>
</evidence>
<evidence type="ECO:0000256" key="2">
    <source>
        <dbReference type="ARBA" id="ARBA00023002"/>
    </source>
</evidence>
<gene>
    <name evidence="6" type="ORF">BA011_10110</name>
</gene>
<dbReference type="InterPro" id="IPR045087">
    <property type="entry name" value="Cu-oxidase_fam"/>
</dbReference>
<dbReference type="PROSITE" id="PS00080">
    <property type="entry name" value="MULTICOPPER_OXIDASE2"/>
    <property type="match status" value="1"/>
</dbReference>
<evidence type="ECO:0000259" key="5">
    <source>
        <dbReference type="Pfam" id="PF07732"/>
    </source>
</evidence>
<dbReference type="CDD" id="cd04202">
    <property type="entry name" value="CuRO_D2_2dMcoN_like"/>
    <property type="match status" value="1"/>
</dbReference>
<dbReference type="SUPFAM" id="SSF49503">
    <property type="entry name" value="Cupredoxins"/>
    <property type="match status" value="2"/>
</dbReference>
<protein>
    <submittedName>
        <fullName evidence="6">Copper oxidase</fullName>
    </submittedName>
</protein>
<evidence type="ECO:0000313" key="7">
    <source>
        <dbReference type="Proteomes" id="UP000092691"/>
    </source>
</evidence>
<dbReference type="Pfam" id="PF07731">
    <property type="entry name" value="Cu-oxidase_2"/>
    <property type="match status" value="1"/>
</dbReference>
<name>A0A1B1C8N3_RHILE</name>
<dbReference type="PANTHER" id="PTHR11709">
    <property type="entry name" value="MULTI-COPPER OXIDASE"/>
    <property type="match status" value="1"/>
</dbReference>
<dbReference type="RefSeq" id="WP_065280348.1">
    <property type="nucleotide sequence ID" value="NZ_CP016286.1"/>
</dbReference>
<keyword evidence="1" id="KW-0479">Metal-binding</keyword>
<feature type="chain" id="PRO_5008520735" evidence="3">
    <location>
        <begin position="22"/>
        <end position="449"/>
    </location>
</feature>
<dbReference type="InterPro" id="IPR011707">
    <property type="entry name" value="Cu-oxidase-like_N"/>
</dbReference>
<dbReference type="OrthoDB" id="9757546at2"/>
<dbReference type="Pfam" id="PF07732">
    <property type="entry name" value="Cu-oxidase_3"/>
    <property type="match status" value="1"/>
</dbReference>
<dbReference type="CDD" id="cd13860">
    <property type="entry name" value="CuRO_1_2dMco_1"/>
    <property type="match status" value="1"/>
</dbReference>
<reference evidence="6 7" key="1">
    <citation type="submission" date="2016-06" db="EMBL/GenBank/DDBJ databases">
        <title>Microsymbionts genomes from the relict species Vavilovia formosa.</title>
        <authorList>
            <person name="Chirak E."/>
            <person name="Kimeklis A."/>
            <person name="Andronov E."/>
        </authorList>
    </citation>
    <scope>NUCLEOTIDE SEQUENCE [LARGE SCALE GENOMIC DNA]</scope>
    <source>
        <strain evidence="6 7">Vaf10</strain>
    </source>
</reference>
<keyword evidence="2" id="KW-0560">Oxidoreductase</keyword>
<feature type="domain" description="Plastocyanin-like" evidence="4">
    <location>
        <begin position="216"/>
        <end position="328"/>
    </location>
</feature>
<dbReference type="EMBL" id="CP016286">
    <property type="protein sequence ID" value="ANP86046.1"/>
    <property type="molecule type" value="Genomic_DNA"/>
</dbReference>
<dbReference type="AlphaFoldDB" id="A0A1B1C8N3"/>
<dbReference type="GO" id="GO:0016491">
    <property type="term" value="F:oxidoreductase activity"/>
    <property type="evidence" value="ECO:0007669"/>
    <property type="project" value="UniProtKB-KW"/>
</dbReference>
<dbReference type="Proteomes" id="UP000092691">
    <property type="component" value="Chromosome"/>
</dbReference>
<accession>A0A1B1C8N3</accession>
<evidence type="ECO:0000256" key="1">
    <source>
        <dbReference type="ARBA" id="ARBA00022723"/>
    </source>
</evidence>
<sequence>MFNRRQMLGAGAALVSTAAWAKTSNMGLPEAAIMETADTQPPVRPSSGPDYTPVVTLNGWTLPHRMNNGVKEFHLVAEPVEREMAEGMTAHLWGYNGQSPGPTIEAVEGDRVRIFVTNKLPEHTTIHWHGMILPSGMDGVGGLSQPHIPVGKTFVYEFDLVKSGTFMYHPHSDEMVQMAMGMMGMFIIHPKDEKFMPVDRDFVFLLSAYDIDPGTYVPRIMEMTDFNLWAWNSRIFPDISPLVVSKDDRVRVRVGNLTMTNHPIHMHGYDFEVTCTDGGWVRPEARWPEVSIDIPVGAMRAYEFDAKYVGDWAIHCHKSHHTMNAMGHDIPTFIGVDKKEVAEKIRKLRPEYMPMGTAGMADMGEMEMEIPENTVAMMTGWGPHGPIEMGGMFSVVKVREGIAADDYTDPGWYENPPGTQAWEWTGELPDTTKAKDAKTQITPKPMKHG</sequence>
<dbReference type="Gene3D" id="2.60.40.420">
    <property type="entry name" value="Cupredoxins - blue copper proteins"/>
    <property type="match status" value="1"/>
</dbReference>
<dbReference type="InterPro" id="IPR002355">
    <property type="entry name" value="Cu_oxidase_Cu_BS"/>
</dbReference>
<feature type="signal peptide" evidence="3">
    <location>
        <begin position="1"/>
        <end position="21"/>
    </location>
</feature>
<proteinExistence type="predicted"/>
<keyword evidence="3" id="KW-0732">Signal</keyword>
<evidence type="ECO:0000313" key="6">
    <source>
        <dbReference type="EMBL" id="ANP86046.1"/>
    </source>
</evidence>
<dbReference type="InterPro" id="IPR008972">
    <property type="entry name" value="Cupredoxin"/>
</dbReference>